<dbReference type="Gene3D" id="3.10.50.40">
    <property type="match status" value="2"/>
</dbReference>
<feature type="domain" description="PpiC" evidence="2">
    <location>
        <begin position="234"/>
        <end position="337"/>
    </location>
</feature>
<dbReference type="Pfam" id="PF13616">
    <property type="entry name" value="Rotamase_3"/>
    <property type="match status" value="1"/>
</dbReference>
<evidence type="ECO:0000313" key="3">
    <source>
        <dbReference type="EMBL" id="MFD2933649.1"/>
    </source>
</evidence>
<dbReference type="InterPro" id="IPR000297">
    <property type="entry name" value="PPIase_PpiC"/>
</dbReference>
<name>A0ABW6AI04_9BACT</name>
<dbReference type="SUPFAM" id="SSF54534">
    <property type="entry name" value="FKBP-like"/>
    <property type="match status" value="2"/>
</dbReference>
<evidence type="ECO:0000256" key="1">
    <source>
        <dbReference type="PROSITE-ProRule" id="PRU00278"/>
    </source>
</evidence>
<dbReference type="EC" id="5.2.1.8" evidence="3"/>
<dbReference type="SUPFAM" id="SSF103088">
    <property type="entry name" value="OmpA-like"/>
    <property type="match status" value="1"/>
</dbReference>
<accession>A0ABW6AI04</accession>
<dbReference type="Proteomes" id="UP001597512">
    <property type="component" value="Unassembled WGS sequence"/>
</dbReference>
<dbReference type="EMBL" id="JBHUOM010000002">
    <property type="protein sequence ID" value="MFD2933649.1"/>
    <property type="molecule type" value="Genomic_DNA"/>
</dbReference>
<dbReference type="PROSITE" id="PS50198">
    <property type="entry name" value="PPIC_PPIASE_2"/>
    <property type="match status" value="2"/>
</dbReference>
<proteinExistence type="predicted"/>
<keyword evidence="1" id="KW-0697">Rotamase</keyword>
<dbReference type="PROSITE" id="PS01096">
    <property type="entry name" value="PPIC_PPIASE_1"/>
    <property type="match status" value="1"/>
</dbReference>
<keyword evidence="4" id="KW-1185">Reference proteome</keyword>
<reference evidence="4" key="1">
    <citation type="journal article" date="2019" name="Int. J. Syst. Evol. Microbiol.">
        <title>The Global Catalogue of Microorganisms (GCM) 10K type strain sequencing project: providing services to taxonomists for standard genome sequencing and annotation.</title>
        <authorList>
            <consortium name="The Broad Institute Genomics Platform"/>
            <consortium name="The Broad Institute Genome Sequencing Center for Infectious Disease"/>
            <person name="Wu L."/>
            <person name="Ma J."/>
        </authorList>
    </citation>
    <scope>NUCLEOTIDE SEQUENCE [LARGE SCALE GENOMIC DNA]</scope>
    <source>
        <strain evidence="4">KCTC 52490</strain>
    </source>
</reference>
<sequence>MRHFTGGLLLAFLVTACKTVAPVVQQTPPEPVILTLGTKGFTTDDFFQSFTKNQLSADSAQRTDVKNYFDLYTNLKLKVLAAESEGRDTTEAFREEMNTYRKQLAQSYLTDKVLVESLAAEAYQRMQEEVNASHILISVSEYALPTDTLAAYQTILSLRKQALDGADFATLAREHSQDIATNQNGGNLGYVNAFGVFYPLETAIYTTPTGGISQPVRTRFGYHLIKVNNRRPGRGRVRVAHILVRLSPTADEAGQKVAQERIDGAYARLQKGEPFEQVCRLVSDDATSKINGGVLPIFEPGRWVPAFEDAAFALTKPGDYSKPVRTNYGWHIIRLVDRKGLDSYTTLGPSLRQRVTTDSRADILRQFTVERLRKEYAVREDKVLLESVFAKADSNLLHGLWRYTEPLDPALQNKPLVTVGNQPYTVDQFFTYVRQRQQPQRNPALAAIPGNKQADQVVGGSPTVAMRQLFDRFVGDQLIAIEETNLDKKSPEFRALLNEIRDGVLLSQVMEQNVWERSMADSTGQRAYFEQHQDTYRLPERAMATIVVAQNDSLLKQATSMLSGRPPYQLRRSAAPLTFEKNKTTMTTSLRETLFDVLVVMSTNPDYVVEVSGSHDPTERDSVSAGRIRTVVSYLQKNGVSLNRIMEKDFQGARPGAIKDAQRNISFQYFSNAKDDIAKVINGKYSLLAGSLRSESSGGTPRTADVSAVTIMTGLFAQGDSPYLDGIKQWQVGSTIMHRDKKAISVQIDRIEPARAKTFAEARGTVINEYQTTLEKKWLAQLRQTYPVKVNNDEIRKLVK</sequence>
<dbReference type="PANTHER" id="PTHR47245">
    <property type="entry name" value="PEPTIDYLPROLYL ISOMERASE"/>
    <property type="match status" value="1"/>
</dbReference>
<protein>
    <submittedName>
        <fullName evidence="3">Peptidylprolyl isomerase</fullName>
        <ecNumber evidence="3">5.2.1.8</ecNumber>
    </submittedName>
</protein>
<dbReference type="Pfam" id="PF00639">
    <property type="entry name" value="Rotamase"/>
    <property type="match status" value="1"/>
</dbReference>
<feature type="domain" description="PpiC" evidence="2">
    <location>
        <begin position="127"/>
        <end position="229"/>
    </location>
</feature>
<gene>
    <name evidence="3" type="ORF">ACFS25_07635</name>
</gene>
<dbReference type="PROSITE" id="PS51257">
    <property type="entry name" value="PROKAR_LIPOPROTEIN"/>
    <property type="match status" value="1"/>
</dbReference>
<dbReference type="GO" id="GO:0003755">
    <property type="term" value="F:peptidyl-prolyl cis-trans isomerase activity"/>
    <property type="evidence" value="ECO:0007669"/>
    <property type="project" value="UniProtKB-EC"/>
</dbReference>
<evidence type="ECO:0000313" key="4">
    <source>
        <dbReference type="Proteomes" id="UP001597512"/>
    </source>
</evidence>
<dbReference type="RefSeq" id="WP_381498189.1">
    <property type="nucleotide sequence ID" value="NZ_JBHUOM010000002.1"/>
</dbReference>
<dbReference type="Gene3D" id="3.30.1330.60">
    <property type="entry name" value="OmpA-like domain"/>
    <property type="match status" value="1"/>
</dbReference>
<evidence type="ECO:0000259" key="2">
    <source>
        <dbReference type="PROSITE" id="PS50198"/>
    </source>
</evidence>
<dbReference type="InterPro" id="IPR050245">
    <property type="entry name" value="PrsA_foldase"/>
</dbReference>
<dbReference type="InterPro" id="IPR046357">
    <property type="entry name" value="PPIase_dom_sf"/>
</dbReference>
<dbReference type="PANTHER" id="PTHR47245:SF2">
    <property type="entry name" value="PEPTIDYL-PROLYL CIS-TRANS ISOMERASE HP_0175-RELATED"/>
    <property type="match status" value="1"/>
</dbReference>
<keyword evidence="1 3" id="KW-0413">Isomerase</keyword>
<dbReference type="InterPro" id="IPR036737">
    <property type="entry name" value="OmpA-like_sf"/>
</dbReference>
<dbReference type="InterPro" id="IPR023058">
    <property type="entry name" value="PPIase_PpiC_CS"/>
</dbReference>
<organism evidence="3 4">
    <name type="scientific">Spirosoma flavum</name>
    <dbReference type="NCBI Taxonomy" id="2048557"/>
    <lineage>
        <taxon>Bacteria</taxon>
        <taxon>Pseudomonadati</taxon>
        <taxon>Bacteroidota</taxon>
        <taxon>Cytophagia</taxon>
        <taxon>Cytophagales</taxon>
        <taxon>Cytophagaceae</taxon>
        <taxon>Spirosoma</taxon>
    </lineage>
</organism>
<comment type="caution">
    <text evidence="3">The sequence shown here is derived from an EMBL/GenBank/DDBJ whole genome shotgun (WGS) entry which is preliminary data.</text>
</comment>